<dbReference type="Gene3D" id="3.40.50.11820">
    <property type="match status" value="1"/>
</dbReference>
<keyword evidence="8" id="KW-1185">Reference proteome</keyword>
<reference evidence="7 8" key="1">
    <citation type="submission" date="2018-07" db="EMBL/GenBank/DDBJ databases">
        <title>Anaerosacharophilus polymeroproducens gen. nov. sp. nov., an anaerobic bacterium isolated from salt field.</title>
        <authorList>
            <person name="Kim W."/>
            <person name="Yang S.-H."/>
            <person name="Oh J."/>
            <person name="Lee J.-H."/>
            <person name="Kwon K.K."/>
        </authorList>
    </citation>
    <scope>NUCLEOTIDE SEQUENCE [LARGE SCALE GENOMIC DNA]</scope>
    <source>
        <strain evidence="7 8">MCWD5</strain>
    </source>
</reference>
<gene>
    <name evidence="7" type="ORF">DWV06_17955</name>
</gene>
<dbReference type="Pfam" id="PF04464">
    <property type="entry name" value="Glyphos_transf"/>
    <property type="match status" value="1"/>
</dbReference>
<keyword evidence="6" id="KW-0472">Membrane</keyword>
<evidence type="ECO:0000256" key="3">
    <source>
        <dbReference type="ARBA" id="ARBA00022475"/>
    </source>
</evidence>
<sequence length="404" mass="48356">MATIKYWAQIFLLPIYWFSFIIPKNKKIWVCGSSFGKRFADNPKYLYLYLNQYQKSNIRTIWISSEPKIIQFLKENGYEAYLNGSFKGIFYCLRAKVYIFDNYSKDISFWLSGGAIKINLWHGVGNKKINYDNKFDAVRHPKNIWEKFKTYLRRLSDEKPSHYILATSPIMGDIFAGAFQVPRNHIIEAGYPRNDMLVSQEIQNLYTEQEKKCVQQLKKFKDMGKTILFYMPTFRDSETQFFEVMDLERWNNFLERNHFVFCPKLHPKSKLQEKFNNINTGKNKSNIFLIPAQIDSYGVLQYADLLITDYSSIYSDFLMLNRPSVLFPYDYETYLTDTREEYFSYDEYMPEPKAKNMEELMEYIKRVCGQDTYQSEREKVRTWMFTYTDGKSSERIYEKIQELL</sequence>
<evidence type="ECO:0000256" key="4">
    <source>
        <dbReference type="ARBA" id="ARBA00022679"/>
    </source>
</evidence>
<dbReference type="RefSeq" id="WP_115483598.1">
    <property type="nucleotide sequence ID" value="NZ_QRCT01000051.1"/>
</dbReference>
<dbReference type="OrthoDB" id="9807097at2"/>
<keyword evidence="3" id="KW-1003">Cell membrane</keyword>
<dbReference type="EMBL" id="QRCT01000051">
    <property type="protein sequence ID" value="RDU21866.1"/>
    <property type="molecule type" value="Genomic_DNA"/>
</dbReference>
<dbReference type="InterPro" id="IPR043148">
    <property type="entry name" value="TagF_C"/>
</dbReference>
<evidence type="ECO:0000256" key="1">
    <source>
        <dbReference type="ARBA" id="ARBA00004202"/>
    </source>
</evidence>
<dbReference type="Proteomes" id="UP000255036">
    <property type="component" value="Unassembled WGS sequence"/>
</dbReference>
<dbReference type="InterPro" id="IPR007554">
    <property type="entry name" value="Glycerophosphate_synth"/>
</dbReference>
<evidence type="ECO:0000256" key="5">
    <source>
        <dbReference type="ARBA" id="ARBA00022944"/>
    </source>
</evidence>
<dbReference type="InterPro" id="IPR043149">
    <property type="entry name" value="TagF_N"/>
</dbReference>
<comment type="similarity">
    <text evidence="2">Belongs to the CDP-glycerol glycerophosphotransferase family.</text>
</comment>
<name>A0A371AQK9_9FIRM</name>
<keyword evidence="4" id="KW-0808">Transferase</keyword>
<evidence type="ECO:0000313" key="8">
    <source>
        <dbReference type="Proteomes" id="UP000255036"/>
    </source>
</evidence>
<dbReference type="InterPro" id="IPR051612">
    <property type="entry name" value="Teichoic_Acid_Biosynth"/>
</dbReference>
<dbReference type="GO" id="GO:0005886">
    <property type="term" value="C:plasma membrane"/>
    <property type="evidence" value="ECO:0007669"/>
    <property type="project" value="UniProtKB-SubCell"/>
</dbReference>
<dbReference type="GO" id="GO:0047355">
    <property type="term" value="F:CDP-glycerol glycerophosphotransferase activity"/>
    <property type="evidence" value="ECO:0007669"/>
    <property type="project" value="InterPro"/>
</dbReference>
<proteinExistence type="inferred from homology"/>
<dbReference type="Gene3D" id="3.40.50.12580">
    <property type="match status" value="1"/>
</dbReference>
<keyword evidence="5" id="KW-0777">Teichoic acid biosynthesis</keyword>
<dbReference type="GO" id="GO:0019350">
    <property type="term" value="P:teichoic acid biosynthetic process"/>
    <property type="evidence" value="ECO:0007669"/>
    <property type="project" value="UniProtKB-KW"/>
</dbReference>
<comment type="caution">
    <text evidence="7">The sequence shown here is derived from an EMBL/GenBank/DDBJ whole genome shotgun (WGS) entry which is preliminary data.</text>
</comment>
<comment type="subcellular location">
    <subcellularLocation>
        <location evidence="1">Cell membrane</location>
        <topology evidence="1">Peripheral membrane protein</topology>
    </subcellularLocation>
</comment>
<dbReference type="AlphaFoldDB" id="A0A371AQK9"/>
<evidence type="ECO:0000313" key="7">
    <source>
        <dbReference type="EMBL" id="RDU21866.1"/>
    </source>
</evidence>
<evidence type="ECO:0000256" key="6">
    <source>
        <dbReference type="ARBA" id="ARBA00023136"/>
    </source>
</evidence>
<dbReference type="SUPFAM" id="SSF53756">
    <property type="entry name" value="UDP-Glycosyltransferase/glycogen phosphorylase"/>
    <property type="match status" value="1"/>
</dbReference>
<organism evidence="7 8">
    <name type="scientific">Anaerosacchariphilus polymeriproducens</name>
    <dbReference type="NCBI Taxonomy" id="1812858"/>
    <lineage>
        <taxon>Bacteria</taxon>
        <taxon>Bacillati</taxon>
        <taxon>Bacillota</taxon>
        <taxon>Clostridia</taxon>
        <taxon>Lachnospirales</taxon>
        <taxon>Lachnospiraceae</taxon>
        <taxon>Anaerosacchariphilus</taxon>
    </lineage>
</organism>
<protein>
    <submittedName>
        <fullName evidence="7">Uncharacterized protein</fullName>
    </submittedName>
</protein>
<accession>A0A371AQK9</accession>
<dbReference type="PANTHER" id="PTHR37316:SF3">
    <property type="entry name" value="TEICHOIC ACID GLYCEROL-PHOSPHATE TRANSFERASE"/>
    <property type="match status" value="1"/>
</dbReference>
<dbReference type="PANTHER" id="PTHR37316">
    <property type="entry name" value="TEICHOIC ACID GLYCEROL-PHOSPHATE PRIMASE"/>
    <property type="match status" value="1"/>
</dbReference>
<evidence type="ECO:0000256" key="2">
    <source>
        <dbReference type="ARBA" id="ARBA00010488"/>
    </source>
</evidence>